<evidence type="ECO:0000313" key="4">
    <source>
        <dbReference type="Proteomes" id="UP001153269"/>
    </source>
</evidence>
<gene>
    <name evidence="3" type="ORF">PLEPLA_LOCUS11002</name>
</gene>
<sequence length="244" mass="26878">MKPPIFFSASCPLPNFSSVSFHPSSTLLLLLSLLSSSSVCRRGCTTLRAEKLASQQSASRLWNWAYGASVLGQQCIAWCAWRKHSSQICEYQQLHRETLLPKPKFPRTVTEPVVAHDGGREPSWQLHDMNLVSRVHSKAPSESPHHSQRPSAGRQVVVPVWRSGPWCWRRHLSPEVDPAPGEEATLRASLKASEEELHPAAEGRVRPVKERPRSASGPLSMRSDQGLVPQSDGGQSVSTAAESP</sequence>
<protein>
    <submittedName>
        <fullName evidence="3">Uncharacterized protein</fullName>
    </submittedName>
</protein>
<organism evidence="3 4">
    <name type="scientific">Pleuronectes platessa</name>
    <name type="common">European plaice</name>
    <dbReference type="NCBI Taxonomy" id="8262"/>
    <lineage>
        <taxon>Eukaryota</taxon>
        <taxon>Metazoa</taxon>
        <taxon>Chordata</taxon>
        <taxon>Craniata</taxon>
        <taxon>Vertebrata</taxon>
        <taxon>Euteleostomi</taxon>
        <taxon>Actinopterygii</taxon>
        <taxon>Neopterygii</taxon>
        <taxon>Teleostei</taxon>
        <taxon>Neoteleostei</taxon>
        <taxon>Acanthomorphata</taxon>
        <taxon>Carangaria</taxon>
        <taxon>Pleuronectiformes</taxon>
        <taxon>Pleuronectoidei</taxon>
        <taxon>Pleuronectidae</taxon>
        <taxon>Pleuronectes</taxon>
    </lineage>
</organism>
<evidence type="ECO:0000256" key="1">
    <source>
        <dbReference type="SAM" id="MobiDB-lite"/>
    </source>
</evidence>
<accession>A0A9N7U1E9</accession>
<keyword evidence="4" id="KW-1185">Reference proteome</keyword>
<reference evidence="3" key="1">
    <citation type="submission" date="2020-03" db="EMBL/GenBank/DDBJ databases">
        <authorList>
            <person name="Weist P."/>
        </authorList>
    </citation>
    <scope>NUCLEOTIDE SEQUENCE</scope>
</reference>
<keyword evidence="2" id="KW-0732">Signal</keyword>
<proteinExistence type="predicted"/>
<feature type="chain" id="PRO_5040151487" evidence="2">
    <location>
        <begin position="41"/>
        <end position="244"/>
    </location>
</feature>
<evidence type="ECO:0000313" key="3">
    <source>
        <dbReference type="EMBL" id="CAB1423084.1"/>
    </source>
</evidence>
<comment type="caution">
    <text evidence="3">The sequence shown here is derived from an EMBL/GenBank/DDBJ whole genome shotgun (WGS) entry which is preliminary data.</text>
</comment>
<feature type="signal peptide" evidence="2">
    <location>
        <begin position="1"/>
        <end position="40"/>
    </location>
</feature>
<feature type="region of interest" description="Disordered" evidence="1">
    <location>
        <begin position="135"/>
        <end position="155"/>
    </location>
</feature>
<dbReference type="EMBL" id="CADEAL010000634">
    <property type="protein sequence ID" value="CAB1423084.1"/>
    <property type="molecule type" value="Genomic_DNA"/>
</dbReference>
<evidence type="ECO:0000256" key="2">
    <source>
        <dbReference type="SAM" id="SignalP"/>
    </source>
</evidence>
<dbReference type="Proteomes" id="UP001153269">
    <property type="component" value="Unassembled WGS sequence"/>
</dbReference>
<feature type="region of interest" description="Disordered" evidence="1">
    <location>
        <begin position="191"/>
        <end position="244"/>
    </location>
</feature>
<feature type="compositionally biased region" description="Basic and acidic residues" evidence="1">
    <location>
        <begin position="192"/>
        <end position="213"/>
    </location>
</feature>
<feature type="compositionally biased region" description="Polar residues" evidence="1">
    <location>
        <begin position="232"/>
        <end position="244"/>
    </location>
</feature>
<dbReference type="AlphaFoldDB" id="A0A9N7U1E9"/>
<name>A0A9N7U1E9_PLEPL</name>